<proteinExistence type="predicted"/>
<sequence>MALPTEPVSPADIAIAKRCDFEDDFGCVDCGTFSVVFGDTSKQGTDVEVKTWLTITGAGFRYRWQLNCSNGGETWNSFTSELPWTVDIHPGNTCW</sequence>
<dbReference type="EMBL" id="JAGMUV010000006">
    <property type="protein sequence ID" value="KAH7152739.1"/>
    <property type="molecule type" value="Genomic_DNA"/>
</dbReference>
<name>A0A9P9F410_9HYPO</name>
<gene>
    <name evidence="1" type="ORF">EDB81DRAFT_881702</name>
</gene>
<dbReference type="OrthoDB" id="4566586at2759"/>
<accession>A0A9P9F410</accession>
<protein>
    <submittedName>
        <fullName evidence="1">Uncharacterized protein</fullName>
    </submittedName>
</protein>
<dbReference type="Proteomes" id="UP000738349">
    <property type="component" value="Unassembled WGS sequence"/>
</dbReference>
<organism evidence="1 2">
    <name type="scientific">Dactylonectria macrodidyma</name>
    <dbReference type="NCBI Taxonomy" id="307937"/>
    <lineage>
        <taxon>Eukaryota</taxon>
        <taxon>Fungi</taxon>
        <taxon>Dikarya</taxon>
        <taxon>Ascomycota</taxon>
        <taxon>Pezizomycotina</taxon>
        <taxon>Sordariomycetes</taxon>
        <taxon>Hypocreomycetidae</taxon>
        <taxon>Hypocreales</taxon>
        <taxon>Nectriaceae</taxon>
        <taxon>Dactylonectria</taxon>
    </lineage>
</organism>
<evidence type="ECO:0000313" key="1">
    <source>
        <dbReference type="EMBL" id="KAH7152739.1"/>
    </source>
</evidence>
<keyword evidence="2" id="KW-1185">Reference proteome</keyword>
<dbReference type="AlphaFoldDB" id="A0A9P9F410"/>
<evidence type="ECO:0000313" key="2">
    <source>
        <dbReference type="Proteomes" id="UP000738349"/>
    </source>
</evidence>
<comment type="caution">
    <text evidence="1">The sequence shown here is derived from an EMBL/GenBank/DDBJ whole genome shotgun (WGS) entry which is preliminary data.</text>
</comment>
<reference evidence="1" key="1">
    <citation type="journal article" date="2021" name="Nat. Commun.">
        <title>Genetic determinants of endophytism in the Arabidopsis root mycobiome.</title>
        <authorList>
            <person name="Mesny F."/>
            <person name="Miyauchi S."/>
            <person name="Thiergart T."/>
            <person name="Pickel B."/>
            <person name="Atanasova L."/>
            <person name="Karlsson M."/>
            <person name="Huettel B."/>
            <person name="Barry K.W."/>
            <person name="Haridas S."/>
            <person name="Chen C."/>
            <person name="Bauer D."/>
            <person name="Andreopoulos W."/>
            <person name="Pangilinan J."/>
            <person name="LaButti K."/>
            <person name="Riley R."/>
            <person name="Lipzen A."/>
            <person name="Clum A."/>
            <person name="Drula E."/>
            <person name="Henrissat B."/>
            <person name="Kohler A."/>
            <person name="Grigoriev I.V."/>
            <person name="Martin F.M."/>
            <person name="Hacquard S."/>
        </authorList>
    </citation>
    <scope>NUCLEOTIDE SEQUENCE</scope>
    <source>
        <strain evidence="1">MPI-CAGE-AT-0147</strain>
    </source>
</reference>